<name>A0AAN9Y6S2_9HEMI</name>
<comment type="caution">
    <text evidence="2">The sequence shown here is derived from an EMBL/GenBank/DDBJ whole genome shotgun (WGS) entry which is preliminary data.</text>
</comment>
<accession>A0AAN9Y6S2</accession>
<sequence>MGHGWVNVTSSSPWLPTVSQYRYIGAPRKFIEKNILQSRERAKQKKVEYFASGQKALPGWYHLLPTTRLRVPPYGQNKLDAGIIFREKDGKITSAAANLHHPAASAVSHHRGGPRTACQCHFTGGQQQLQLEHVPTTPVIHTRVSIRQSFHYKHTNLYEKHPQGEGALLFHLPLLKKGEPSLHQIRAKPSSTYKSTPHTNLESKQEEKNSPPKMIYYNIKLIEDTGIQKMQPNKINKDHFIHKLEKNRYIEMLLEVEGKNESEKKKRHNNGSITQSRIKWT</sequence>
<keyword evidence="3" id="KW-1185">Reference proteome</keyword>
<organism evidence="2 3">
    <name type="scientific">Parthenolecanium corni</name>
    <dbReference type="NCBI Taxonomy" id="536013"/>
    <lineage>
        <taxon>Eukaryota</taxon>
        <taxon>Metazoa</taxon>
        <taxon>Ecdysozoa</taxon>
        <taxon>Arthropoda</taxon>
        <taxon>Hexapoda</taxon>
        <taxon>Insecta</taxon>
        <taxon>Pterygota</taxon>
        <taxon>Neoptera</taxon>
        <taxon>Paraneoptera</taxon>
        <taxon>Hemiptera</taxon>
        <taxon>Sternorrhyncha</taxon>
        <taxon>Coccoidea</taxon>
        <taxon>Coccidae</taxon>
        <taxon>Parthenolecanium</taxon>
    </lineage>
</organism>
<dbReference type="AlphaFoldDB" id="A0AAN9Y6S2"/>
<feature type="compositionally biased region" description="Basic and acidic residues" evidence="1">
    <location>
        <begin position="201"/>
        <end position="210"/>
    </location>
</feature>
<gene>
    <name evidence="2" type="ORF">V9T40_006560</name>
</gene>
<dbReference type="EMBL" id="JBBCAQ010000014">
    <property type="protein sequence ID" value="KAK7598325.1"/>
    <property type="molecule type" value="Genomic_DNA"/>
</dbReference>
<feature type="region of interest" description="Disordered" evidence="1">
    <location>
        <begin position="187"/>
        <end position="212"/>
    </location>
</feature>
<proteinExistence type="predicted"/>
<evidence type="ECO:0000256" key="1">
    <source>
        <dbReference type="SAM" id="MobiDB-lite"/>
    </source>
</evidence>
<feature type="compositionally biased region" description="Polar residues" evidence="1">
    <location>
        <begin position="189"/>
        <end position="200"/>
    </location>
</feature>
<evidence type="ECO:0000313" key="3">
    <source>
        <dbReference type="Proteomes" id="UP001367676"/>
    </source>
</evidence>
<protein>
    <submittedName>
        <fullName evidence="2">Uncharacterized protein</fullName>
    </submittedName>
</protein>
<dbReference type="Proteomes" id="UP001367676">
    <property type="component" value="Unassembled WGS sequence"/>
</dbReference>
<evidence type="ECO:0000313" key="2">
    <source>
        <dbReference type="EMBL" id="KAK7598325.1"/>
    </source>
</evidence>
<reference evidence="2 3" key="1">
    <citation type="submission" date="2024-03" db="EMBL/GenBank/DDBJ databases">
        <title>Adaptation during the transition from Ophiocordyceps entomopathogen to insect associate is accompanied by gene loss and intensified selection.</title>
        <authorList>
            <person name="Ward C.M."/>
            <person name="Onetto C.A."/>
            <person name="Borneman A.R."/>
        </authorList>
    </citation>
    <scope>NUCLEOTIDE SEQUENCE [LARGE SCALE GENOMIC DNA]</scope>
    <source>
        <strain evidence="2">AWRI1</strain>
        <tissue evidence="2">Single Adult Female</tissue>
    </source>
</reference>
<feature type="compositionally biased region" description="Polar residues" evidence="1">
    <location>
        <begin position="270"/>
        <end position="281"/>
    </location>
</feature>
<feature type="region of interest" description="Disordered" evidence="1">
    <location>
        <begin position="260"/>
        <end position="281"/>
    </location>
</feature>